<gene>
    <name evidence="2" type="ordered locus">Theco_1953</name>
</gene>
<name>L0EFZ6_THECK</name>
<dbReference type="OrthoDB" id="9918684at2"/>
<proteinExistence type="predicted"/>
<keyword evidence="1" id="KW-1133">Transmembrane helix</keyword>
<accession>L0EFZ6</accession>
<dbReference type="KEGG" id="tco:Theco_1953"/>
<dbReference type="NCBIfam" id="NF033880">
    <property type="entry name" value="Prli42"/>
    <property type="match status" value="1"/>
</dbReference>
<keyword evidence="1" id="KW-0472">Membrane</keyword>
<sequence length="32" mass="3547">MINRKWIRITAIVIVAAMLLSTVVAGIGLLFY</sequence>
<dbReference type="Proteomes" id="UP000010795">
    <property type="component" value="Chromosome"/>
</dbReference>
<dbReference type="AlphaFoldDB" id="L0EFZ6"/>
<dbReference type="RefSeq" id="WP_015254821.1">
    <property type="nucleotide sequence ID" value="NC_019897.1"/>
</dbReference>
<dbReference type="InterPro" id="IPR049722">
    <property type="entry name" value="Prli42-like"/>
</dbReference>
<evidence type="ECO:0000313" key="2">
    <source>
        <dbReference type="EMBL" id="AGA58075.1"/>
    </source>
</evidence>
<reference evidence="3" key="1">
    <citation type="submission" date="2012-01" db="EMBL/GenBank/DDBJ databases">
        <title>Complete sequence of chromosome of Thermobacillus composti KWC4.</title>
        <authorList>
            <person name="Lucas S."/>
            <person name="Han J."/>
            <person name="Lapidus A."/>
            <person name="Cheng J.-F."/>
            <person name="Goodwin L."/>
            <person name="Pitluck S."/>
            <person name="Peters L."/>
            <person name="Ovchinnikova G."/>
            <person name="Teshima H."/>
            <person name="Detter J.C."/>
            <person name="Han C."/>
            <person name="Tapia R."/>
            <person name="Land M."/>
            <person name="Hauser L."/>
            <person name="Kyrpides N."/>
            <person name="Ivanova N."/>
            <person name="Pagani I."/>
            <person name="Anderson I."/>
            <person name="Woyke T."/>
        </authorList>
    </citation>
    <scope>NUCLEOTIDE SEQUENCE [LARGE SCALE GENOMIC DNA]</scope>
    <source>
        <strain evidence="3">DSM 18247 / JCM 13945 / KWC4</strain>
    </source>
</reference>
<evidence type="ECO:0008006" key="4">
    <source>
        <dbReference type="Google" id="ProtNLM"/>
    </source>
</evidence>
<feature type="transmembrane region" description="Helical" evidence="1">
    <location>
        <begin position="12"/>
        <end position="31"/>
    </location>
</feature>
<organism evidence="2 3">
    <name type="scientific">Thermobacillus composti (strain DSM 18247 / JCM 13945 / KWC4)</name>
    <dbReference type="NCBI Taxonomy" id="717605"/>
    <lineage>
        <taxon>Bacteria</taxon>
        <taxon>Bacillati</taxon>
        <taxon>Bacillota</taxon>
        <taxon>Bacilli</taxon>
        <taxon>Bacillales</taxon>
        <taxon>Paenibacillaceae</taxon>
        <taxon>Thermobacillus</taxon>
    </lineage>
</organism>
<keyword evidence="1" id="KW-0812">Transmembrane</keyword>
<evidence type="ECO:0000256" key="1">
    <source>
        <dbReference type="SAM" id="Phobius"/>
    </source>
</evidence>
<dbReference type="HOGENOM" id="CLU_3391851_0_0_9"/>
<evidence type="ECO:0000313" key="3">
    <source>
        <dbReference type="Proteomes" id="UP000010795"/>
    </source>
</evidence>
<protein>
    <recommendedName>
        <fullName evidence="4">Stressosome-associated protein Prli42</fullName>
    </recommendedName>
</protein>
<dbReference type="EMBL" id="CP003255">
    <property type="protein sequence ID" value="AGA58075.1"/>
    <property type="molecule type" value="Genomic_DNA"/>
</dbReference>
<keyword evidence="3" id="KW-1185">Reference proteome</keyword>